<evidence type="ECO:0000256" key="2">
    <source>
        <dbReference type="ARBA" id="ARBA00005500"/>
    </source>
</evidence>
<dbReference type="InterPro" id="IPR010580">
    <property type="entry name" value="ER_stress-assoc"/>
</dbReference>
<gene>
    <name evidence="8" type="ORF">Fmac_004754</name>
</gene>
<comment type="caution">
    <text evidence="8">The sequence shown here is derived from an EMBL/GenBank/DDBJ whole genome shotgun (WGS) entry which is preliminary data.</text>
</comment>
<evidence type="ECO:0000313" key="8">
    <source>
        <dbReference type="EMBL" id="KAL2343469.1"/>
    </source>
</evidence>
<keyword evidence="5 7" id="KW-1133">Transmembrane helix</keyword>
<protein>
    <submittedName>
        <fullName evidence="8">Uncharacterized protein</fullName>
    </submittedName>
</protein>
<dbReference type="Pfam" id="PF06624">
    <property type="entry name" value="RAMP4"/>
    <property type="match status" value="1"/>
</dbReference>
<keyword evidence="9" id="KW-1185">Reference proteome</keyword>
<organism evidence="8 9">
    <name type="scientific">Flemingia macrophylla</name>
    <dbReference type="NCBI Taxonomy" id="520843"/>
    <lineage>
        <taxon>Eukaryota</taxon>
        <taxon>Viridiplantae</taxon>
        <taxon>Streptophyta</taxon>
        <taxon>Embryophyta</taxon>
        <taxon>Tracheophyta</taxon>
        <taxon>Spermatophyta</taxon>
        <taxon>Magnoliopsida</taxon>
        <taxon>eudicotyledons</taxon>
        <taxon>Gunneridae</taxon>
        <taxon>Pentapetalae</taxon>
        <taxon>rosids</taxon>
        <taxon>fabids</taxon>
        <taxon>Fabales</taxon>
        <taxon>Fabaceae</taxon>
        <taxon>Papilionoideae</taxon>
        <taxon>50 kb inversion clade</taxon>
        <taxon>NPAAA clade</taxon>
        <taxon>indigoferoid/millettioid clade</taxon>
        <taxon>Phaseoleae</taxon>
        <taxon>Flemingia</taxon>
    </lineage>
</organism>
<sequence length="127" mass="14133">MILSCDSIGLDTPISMEQGTPDMMLYCCIGSRGNGSRVEKVRRTNEEKTSAVEEECSEAIEKNISKRVKIFVPKTTPNKQKHYSVARWLLAFFLFLLIGAFLFGIIRSGGIRHSLMELGFGLPSSLS</sequence>
<proteinExistence type="inferred from homology"/>
<evidence type="ECO:0000256" key="6">
    <source>
        <dbReference type="ARBA" id="ARBA00023136"/>
    </source>
</evidence>
<feature type="transmembrane region" description="Helical" evidence="7">
    <location>
        <begin position="85"/>
        <end position="106"/>
    </location>
</feature>
<evidence type="ECO:0000256" key="1">
    <source>
        <dbReference type="ARBA" id="ARBA00004389"/>
    </source>
</evidence>
<evidence type="ECO:0000256" key="5">
    <source>
        <dbReference type="ARBA" id="ARBA00022989"/>
    </source>
</evidence>
<reference evidence="8 9" key="1">
    <citation type="submission" date="2024-08" db="EMBL/GenBank/DDBJ databases">
        <title>Insights into the chromosomal genome structure of Flemingia macrophylla.</title>
        <authorList>
            <person name="Ding Y."/>
            <person name="Zhao Y."/>
            <person name="Bi W."/>
            <person name="Wu M."/>
            <person name="Zhao G."/>
            <person name="Gong Y."/>
            <person name="Li W."/>
            <person name="Zhang P."/>
        </authorList>
    </citation>
    <scope>NUCLEOTIDE SEQUENCE [LARGE SCALE GENOMIC DNA]</scope>
    <source>
        <strain evidence="8">DYQJB</strain>
        <tissue evidence="8">Leaf</tissue>
    </source>
</reference>
<comment type="subcellular location">
    <subcellularLocation>
        <location evidence="1">Endoplasmic reticulum membrane</location>
        <topology evidence="1">Single-pass membrane protein</topology>
    </subcellularLocation>
</comment>
<evidence type="ECO:0000256" key="7">
    <source>
        <dbReference type="SAM" id="Phobius"/>
    </source>
</evidence>
<keyword evidence="3 7" id="KW-0812">Transmembrane</keyword>
<dbReference type="AlphaFoldDB" id="A0ABD1N5Z4"/>
<accession>A0ABD1N5Z4</accession>
<dbReference type="GO" id="GO:0005789">
    <property type="term" value="C:endoplasmic reticulum membrane"/>
    <property type="evidence" value="ECO:0007669"/>
    <property type="project" value="UniProtKB-SubCell"/>
</dbReference>
<dbReference type="PANTHER" id="PTHR15601:SF23">
    <property type="entry name" value="STRESS ASSOCIATED ENDOPLASMIC RETICULUM PROTEIN"/>
    <property type="match status" value="1"/>
</dbReference>
<comment type="similarity">
    <text evidence="2">Belongs to the RAMP4 family.</text>
</comment>
<dbReference type="PANTHER" id="PTHR15601">
    <property type="entry name" value="STRESS ASSOCIATED ENDOPLASMIC RETICULUM PROTEIN SERP1/RAMP4"/>
    <property type="match status" value="1"/>
</dbReference>
<evidence type="ECO:0000256" key="3">
    <source>
        <dbReference type="ARBA" id="ARBA00022692"/>
    </source>
</evidence>
<evidence type="ECO:0000256" key="4">
    <source>
        <dbReference type="ARBA" id="ARBA00022824"/>
    </source>
</evidence>
<dbReference type="EMBL" id="JBGMDY010000002">
    <property type="protein sequence ID" value="KAL2343469.1"/>
    <property type="molecule type" value="Genomic_DNA"/>
</dbReference>
<dbReference type="Proteomes" id="UP001603857">
    <property type="component" value="Unassembled WGS sequence"/>
</dbReference>
<evidence type="ECO:0000313" key="9">
    <source>
        <dbReference type="Proteomes" id="UP001603857"/>
    </source>
</evidence>
<keyword evidence="4" id="KW-0256">Endoplasmic reticulum</keyword>
<name>A0ABD1N5Z4_9FABA</name>
<keyword evidence="6 7" id="KW-0472">Membrane</keyword>